<gene>
    <name evidence="1" type="ORF">PV06_11233</name>
</gene>
<dbReference type="HOGENOM" id="CLU_891459_0_0_1"/>
<dbReference type="EMBL" id="KN847354">
    <property type="protein sequence ID" value="KIW36522.1"/>
    <property type="molecule type" value="Genomic_DNA"/>
</dbReference>
<protein>
    <submittedName>
        <fullName evidence="1">Uncharacterized protein</fullName>
    </submittedName>
</protein>
<name>A0A0D2BGF1_9EURO</name>
<keyword evidence="2" id="KW-1185">Reference proteome</keyword>
<dbReference type="AlphaFoldDB" id="A0A0D2BGF1"/>
<dbReference type="GeneID" id="27363307"/>
<dbReference type="VEuPathDB" id="FungiDB:PV06_11233"/>
<dbReference type="OrthoDB" id="10520613at2759"/>
<dbReference type="Proteomes" id="UP000053342">
    <property type="component" value="Unassembled WGS sequence"/>
</dbReference>
<organism evidence="1 2">
    <name type="scientific">Exophiala oligosperma</name>
    <dbReference type="NCBI Taxonomy" id="215243"/>
    <lineage>
        <taxon>Eukaryota</taxon>
        <taxon>Fungi</taxon>
        <taxon>Dikarya</taxon>
        <taxon>Ascomycota</taxon>
        <taxon>Pezizomycotina</taxon>
        <taxon>Eurotiomycetes</taxon>
        <taxon>Chaetothyriomycetidae</taxon>
        <taxon>Chaetothyriales</taxon>
        <taxon>Herpotrichiellaceae</taxon>
        <taxon>Exophiala</taxon>
    </lineage>
</organism>
<proteinExistence type="predicted"/>
<evidence type="ECO:0000313" key="2">
    <source>
        <dbReference type="Proteomes" id="UP000053342"/>
    </source>
</evidence>
<reference evidence="1 2" key="1">
    <citation type="submission" date="2015-01" db="EMBL/GenBank/DDBJ databases">
        <title>The Genome Sequence of Exophiala oligosperma CBS72588.</title>
        <authorList>
            <consortium name="The Broad Institute Genomics Platform"/>
            <person name="Cuomo C."/>
            <person name="de Hoog S."/>
            <person name="Gorbushina A."/>
            <person name="Stielow B."/>
            <person name="Teixiera M."/>
            <person name="Abouelleil A."/>
            <person name="Chapman S.B."/>
            <person name="Priest M."/>
            <person name="Young S.K."/>
            <person name="Wortman J."/>
            <person name="Nusbaum C."/>
            <person name="Birren B."/>
        </authorList>
    </citation>
    <scope>NUCLEOTIDE SEQUENCE [LARGE SCALE GENOMIC DNA]</scope>
    <source>
        <strain evidence="1 2">CBS 72588</strain>
    </source>
</reference>
<dbReference type="RefSeq" id="XP_016256738.1">
    <property type="nucleotide sequence ID" value="XM_016412874.1"/>
</dbReference>
<accession>A0A0D2BGF1</accession>
<sequence>MPAGTEIEAQVVSQYFGGCSFLKTHLLLAQWQNDLEQALFTFCEATAPDILSTRSWPCPQAAELTLLIDDVSRHCLNNRQSMMNCGIIQDRRDQFMVDLQISRRIRHAAVHRNHINRITQNEYSSCVGRVLSTVQQALARSPSATARQKERIKAIANQPWCLHAMTAFSAVALSHMVAREQTQLAKDLEDAASLKTVDLLQAQKQRQRADYQRVINRKRNIAYQAAARARRLQHRRKVQIDHEQRSKREVLRWKMRLQANLQSVERLIHDMPSSCVIKAHGRLYPVWLILVKLLAWLSGFMFGRELKTSSPL</sequence>
<evidence type="ECO:0000313" key="1">
    <source>
        <dbReference type="EMBL" id="KIW36522.1"/>
    </source>
</evidence>